<sequence length="62" mass="6800">MSNLIPTANIITPAIIHSRTARTAHSCISFQKNKKLWTPAADSIPVYNKTAVFSTSQQPCVE</sequence>
<name>A0ABX3WG60_9NEIS</name>
<comment type="caution">
    <text evidence="1">The sequence shown here is derived from an EMBL/GenBank/DDBJ whole genome shotgun (WGS) entry which is preliminary data.</text>
</comment>
<dbReference type="EMBL" id="MTBM01000002">
    <property type="protein sequence ID" value="OSI11126.1"/>
    <property type="molecule type" value="Genomic_DNA"/>
</dbReference>
<reference evidence="1 2" key="1">
    <citation type="submission" date="2017-01" db="EMBL/GenBank/DDBJ databases">
        <authorList>
            <person name="Wolfgang W.J."/>
            <person name="Cole J."/>
            <person name="Wroblewski D."/>
            <person name="Mcginnis J."/>
            <person name="Musser K.A."/>
        </authorList>
    </citation>
    <scope>NUCLEOTIDE SEQUENCE [LARGE SCALE GENOMIC DNA]</scope>
    <source>
        <strain evidence="1 2">DSM 21643</strain>
    </source>
</reference>
<evidence type="ECO:0000313" key="1">
    <source>
        <dbReference type="EMBL" id="OSI11126.1"/>
    </source>
</evidence>
<protein>
    <submittedName>
        <fullName evidence="1">Uncharacterized protein</fullName>
    </submittedName>
</protein>
<keyword evidence="2" id="KW-1185">Reference proteome</keyword>
<dbReference type="Proteomes" id="UP000193466">
    <property type="component" value="Unassembled WGS sequence"/>
</dbReference>
<evidence type="ECO:0000313" key="2">
    <source>
        <dbReference type="Proteomes" id="UP000193466"/>
    </source>
</evidence>
<organism evidence="1 2">
    <name type="scientific">Neisseria zoodegmatis</name>
    <dbReference type="NCBI Taxonomy" id="326523"/>
    <lineage>
        <taxon>Bacteria</taxon>
        <taxon>Pseudomonadati</taxon>
        <taxon>Pseudomonadota</taxon>
        <taxon>Betaproteobacteria</taxon>
        <taxon>Neisseriales</taxon>
        <taxon>Neisseriaceae</taxon>
        <taxon>Neisseria</taxon>
    </lineage>
</organism>
<gene>
    <name evidence="1" type="ORF">BWD10_01545</name>
</gene>
<accession>A0ABX3WG60</accession>
<proteinExistence type="predicted"/>